<dbReference type="InterPro" id="IPR005128">
    <property type="entry name" value="Acetolactate_a_deCO2ase"/>
</dbReference>
<comment type="similarity">
    <text evidence="3 9">Belongs to the alpha-acetolactate decarboxylase family.</text>
</comment>
<reference evidence="10 11" key="1">
    <citation type="journal article" date="2023" name="Microbiol. Spectr.">
        <title>Symbiosis of Carpenter Bees with Uncharacterized Lactic Acid Bacteria Showing NAD Auxotrophy.</title>
        <authorList>
            <person name="Kawasaki S."/>
            <person name="Ozawa K."/>
            <person name="Mori T."/>
            <person name="Yamamoto A."/>
            <person name="Ito M."/>
            <person name="Ohkuma M."/>
            <person name="Sakamoto M."/>
            <person name="Matsutani M."/>
        </authorList>
    </citation>
    <scope>NUCLEOTIDE SEQUENCE [LARGE SCALE GENOMIC DNA]</scope>
    <source>
        <strain evidence="10 11">KimC2</strain>
    </source>
</reference>
<accession>A0AAU9CX75</accession>
<gene>
    <name evidence="10" type="ORF">KIMC2_05360</name>
</gene>
<dbReference type="KEGG" id="xak:KIMC2_05360"/>
<dbReference type="RefSeq" id="WP_317697777.1">
    <property type="nucleotide sequence ID" value="NZ_AP026801.1"/>
</dbReference>
<keyword evidence="11" id="KW-1185">Reference proteome</keyword>
<dbReference type="EMBL" id="AP026801">
    <property type="protein sequence ID" value="BDR55974.1"/>
    <property type="molecule type" value="Genomic_DNA"/>
</dbReference>
<evidence type="ECO:0000256" key="9">
    <source>
        <dbReference type="PIRNR" id="PIRNR001332"/>
    </source>
</evidence>
<evidence type="ECO:0000256" key="3">
    <source>
        <dbReference type="ARBA" id="ARBA00007106"/>
    </source>
</evidence>
<proteinExistence type="inferred from homology"/>
<evidence type="ECO:0000256" key="2">
    <source>
        <dbReference type="ARBA" id="ARBA00005170"/>
    </source>
</evidence>
<dbReference type="Pfam" id="PF03306">
    <property type="entry name" value="AAL_decarboxy"/>
    <property type="match status" value="1"/>
</dbReference>
<dbReference type="Proteomes" id="UP001321804">
    <property type="component" value="Chromosome"/>
</dbReference>
<evidence type="ECO:0000256" key="7">
    <source>
        <dbReference type="ARBA" id="ARBA00023061"/>
    </source>
</evidence>
<evidence type="ECO:0000313" key="10">
    <source>
        <dbReference type="EMBL" id="BDR55974.1"/>
    </source>
</evidence>
<dbReference type="NCBIfam" id="TIGR01252">
    <property type="entry name" value="acetolac_decarb"/>
    <property type="match status" value="1"/>
</dbReference>
<keyword evidence="8 9" id="KW-0456">Lyase</keyword>
<dbReference type="PANTHER" id="PTHR35524:SF1">
    <property type="entry name" value="ALPHA-ACETOLACTATE DECARBOXYLASE"/>
    <property type="match status" value="1"/>
</dbReference>
<dbReference type="PIRSF" id="PIRSF001332">
    <property type="entry name" value="Acetolac_decarb"/>
    <property type="match status" value="1"/>
</dbReference>
<dbReference type="PANTHER" id="PTHR35524">
    <property type="entry name" value="ALPHA-ACETOLACTATE DECARBOXYLASE"/>
    <property type="match status" value="1"/>
</dbReference>
<name>A0AAU9CX75_9LACO</name>
<dbReference type="GO" id="GO:0047605">
    <property type="term" value="F:acetolactate decarboxylase activity"/>
    <property type="evidence" value="ECO:0007669"/>
    <property type="project" value="UniProtKB-UniRule"/>
</dbReference>
<evidence type="ECO:0000256" key="4">
    <source>
        <dbReference type="ARBA" id="ARBA00013204"/>
    </source>
</evidence>
<evidence type="ECO:0000313" key="11">
    <source>
        <dbReference type="Proteomes" id="UP001321804"/>
    </source>
</evidence>
<keyword evidence="7 9" id="KW-0005">Acetoin biosynthesis</keyword>
<comment type="catalytic activity">
    <reaction evidence="1 9">
        <text>(2S)-2-acetolactate + H(+) = (R)-acetoin + CO2</text>
        <dbReference type="Rhea" id="RHEA:21580"/>
        <dbReference type="ChEBI" id="CHEBI:15378"/>
        <dbReference type="ChEBI" id="CHEBI:15686"/>
        <dbReference type="ChEBI" id="CHEBI:16526"/>
        <dbReference type="ChEBI" id="CHEBI:58476"/>
        <dbReference type="EC" id="4.1.1.5"/>
    </reaction>
</comment>
<evidence type="ECO:0000256" key="6">
    <source>
        <dbReference type="ARBA" id="ARBA00022793"/>
    </source>
</evidence>
<evidence type="ECO:0000256" key="1">
    <source>
        <dbReference type="ARBA" id="ARBA00001784"/>
    </source>
</evidence>
<evidence type="ECO:0000256" key="5">
    <source>
        <dbReference type="ARBA" id="ARBA00020164"/>
    </source>
</evidence>
<comment type="pathway">
    <text evidence="2 9">Polyol metabolism; (R,R)-butane-2,3-diol biosynthesis; (R,R)-butane-2,3-diol from pyruvate: step 2/3.</text>
</comment>
<keyword evidence="6 9" id="KW-0210">Decarboxylase</keyword>
<dbReference type="SUPFAM" id="SSF117856">
    <property type="entry name" value="AF0104/ALDC/Ptd012-like"/>
    <property type="match status" value="1"/>
</dbReference>
<evidence type="ECO:0000256" key="8">
    <source>
        <dbReference type="ARBA" id="ARBA00023239"/>
    </source>
</evidence>
<dbReference type="Gene3D" id="3.30.1330.80">
    <property type="entry name" value="Hypothetical protein, similar to alpha- acetolactate decarboxylase, domain 2"/>
    <property type="match status" value="2"/>
</dbReference>
<dbReference type="CDD" id="cd17299">
    <property type="entry name" value="acetolactate_decarboxylase"/>
    <property type="match status" value="1"/>
</dbReference>
<organism evidence="10 11">
    <name type="scientific">Xylocopilactobacillus apis</name>
    <dbReference type="NCBI Taxonomy" id="2932183"/>
    <lineage>
        <taxon>Bacteria</taxon>
        <taxon>Bacillati</taxon>
        <taxon>Bacillota</taxon>
        <taxon>Bacilli</taxon>
        <taxon>Lactobacillales</taxon>
        <taxon>Lactobacillaceae</taxon>
        <taxon>Xylocopilactobacillus</taxon>
    </lineage>
</organism>
<dbReference type="AlphaFoldDB" id="A0AAU9CX75"/>
<dbReference type="GO" id="GO:0045151">
    <property type="term" value="P:acetoin biosynthetic process"/>
    <property type="evidence" value="ECO:0007669"/>
    <property type="project" value="UniProtKB-UniRule"/>
</dbReference>
<sequence>MKDPNILYQHGTLALLVPGLFEGTQTVGELLKHGDTGIGTLTGLDGELMILNGTVYQFSAAGQIREVASTEKVPFANVHYLDDHSMGQLENLDLKNFKKSVTEKMQTENLFYSVRVKGTFKLMHTRAVLPQKPPYPTLTETAAKQCEYQNKNVTGTLIGYFCPDLYAGAVSPGFHLHFLSDDHRTGGHILNLELDHGELYLQQFTDFNLNLPIENSEFLKQKFNNGEIIDSIMEAEN</sequence>
<dbReference type="EC" id="4.1.1.5" evidence="4 9"/>
<protein>
    <recommendedName>
        <fullName evidence="5 9">Alpha-acetolactate decarboxylase</fullName>
        <ecNumber evidence="4 9">4.1.1.5</ecNumber>
    </recommendedName>
</protein>